<protein>
    <submittedName>
        <fullName evidence="3">Isochorismatase family protein YecD</fullName>
        <ecNumber evidence="3">3.-.-.-</ecNumber>
    </submittedName>
</protein>
<reference evidence="3 4" key="1">
    <citation type="submission" date="2015-02" db="EMBL/GenBank/DDBJ databases">
        <title>Draft genome sequences of ten Microbacterium spp. with emphasis on heavy metal contaminated environments.</title>
        <authorList>
            <person name="Corretto E."/>
        </authorList>
    </citation>
    <scope>NUCLEOTIDE SEQUENCE [LARGE SCALE GENOMIC DNA]</scope>
    <source>
        <strain evidence="3 4">DSM 23848</strain>
    </source>
</reference>
<dbReference type="RefSeq" id="WP_045249135.1">
    <property type="nucleotide sequence ID" value="NZ_JYIT01000050.1"/>
</dbReference>
<dbReference type="EMBL" id="JYIT01000050">
    <property type="protein sequence ID" value="KJL28582.1"/>
    <property type="molecule type" value="Genomic_DNA"/>
</dbReference>
<dbReference type="Gene3D" id="3.40.50.850">
    <property type="entry name" value="Isochorismatase-like"/>
    <property type="match status" value="1"/>
</dbReference>
<evidence type="ECO:0000313" key="3">
    <source>
        <dbReference type="EMBL" id="KJL28582.1"/>
    </source>
</evidence>
<dbReference type="SUPFAM" id="SSF52499">
    <property type="entry name" value="Isochorismatase-like hydrolases"/>
    <property type="match status" value="1"/>
</dbReference>
<gene>
    <name evidence="3" type="primary">yecD</name>
    <name evidence="3" type="ORF">RL72_00388</name>
</gene>
<comment type="caution">
    <text evidence="3">The sequence shown here is derived from an EMBL/GenBank/DDBJ whole genome shotgun (WGS) entry which is preliminary data.</text>
</comment>
<keyword evidence="4" id="KW-1185">Reference proteome</keyword>
<dbReference type="OrthoDB" id="3174612at2"/>
<feature type="domain" description="Isochorismatase-like" evidence="2">
    <location>
        <begin position="3"/>
        <end position="180"/>
    </location>
</feature>
<evidence type="ECO:0000313" key="4">
    <source>
        <dbReference type="Proteomes" id="UP000033448"/>
    </source>
</evidence>
<name>A0A0F0L5X2_9MICO</name>
<dbReference type="Pfam" id="PF00857">
    <property type="entry name" value="Isochorismatase"/>
    <property type="match status" value="1"/>
</dbReference>
<dbReference type="InterPro" id="IPR000868">
    <property type="entry name" value="Isochorismatase-like_dom"/>
</dbReference>
<dbReference type="AlphaFoldDB" id="A0A0F0L5X2"/>
<proteinExistence type="predicted"/>
<dbReference type="EC" id="3.-.-.-" evidence="3"/>
<dbReference type="CDD" id="cd00431">
    <property type="entry name" value="cysteine_hydrolases"/>
    <property type="match status" value="1"/>
</dbReference>
<dbReference type="InterPro" id="IPR036380">
    <property type="entry name" value="Isochorismatase-like_sf"/>
</dbReference>
<dbReference type="PANTHER" id="PTHR43540:SF1">
    <property type="entry name" value="ISOCHORISMATASE HYDROLASE"/>
    <property type="match status" value="1"/>
</dbReference>
<dbReference type="Proteomes" id="UP000033448">
    <property type="component" value="Unassembled WGS sequence"/>
</dbReference>
<evidence type="ECO:0000256" key="1">
    <source>
        <dbReference type="ARBA" id="ARBA00022801"/>
    </source>
</evidence>
<keyword evidence="1 3" id="KW-0378">Hydrolase</keyword>
<evidence type="ECO:0000259" key="2">
    <source>
        <dbReference type="Pfam" id="PF00857"/>
    </source>
</evidence>
<dbReference type="PATRIC" id="fig|582680.7.peg.404"/>
<dbReference type="InterPro" id="IPR050272">
    <property type="entry name" value="Isochorismatase-like_hydrls"/>
</dbReference>
<accession>A0A0F0L5X2</accession>
<dbReference type="GO" id="GO:0016787">
    <property type="term" value="F:hydrolase activity"/>
    <property type="evidence" value="ECO:0007669"/>
    <property type="project" value="UniProtKB-KW"/>
</dbReference>
<dbReference type="PANTHER" id="PTHR43540">
    <property type="entry name" value="PEROXYUREIDOACRYLATE/UREIDOACRYLATE AMIDOHYDROLASE-RELATED"/>
    <property type="match status" value="1"/>
</dbReference>
<organism evidence="3 4">
    <name type="scientific">Microbacterium azadirachtae</name>
    <dbReference type="NCBI Taxonomy" id="582680"/>
    <lineage>
        <taxon>Bacteria</taxon>
        <taxon>Bacillati</taxon>
        <taxon>Actinomycetota</taxon>
        <taxon>Actinomycetes</taxon>
        <taxon>Micrococcales</taxon>
        <taxon>Microbacteriaceae</taxon>
        <taxon>Microbacterium</taxon>
    </lineage>
</organism>
<sequence>MTTALLLLDFQNGIAGRFAEAGSDVIAHAGRALSAARSAGIPVVFVRVAFREGFPEAAARNKAFGGIANSPQAPHMTEDAEATQIIAALAPRPAEPVVVKRRYGAFASDLDVVLRGLGATDLVVAGVSTSGAVLSTVREAADRDFGLTVLADACADQDPEVHRVLLEKVFPRQAEVVTVDAWASRLSADGAPRG</sequence>